<dbReference type="EMBL" id="HBEA01005789">
    <property type="protein sequence ID" value="CAD8254944.1"/>
    <property type="molecule type" value="Transcribed_RNA"/>
</dbReference>
<protein>
    <submittedName>
        <fullName evidence="3">Uncharacterized protein</fullName>
    </submittedName>
</protein>
<evidence type="ECO:0000256" key="1">
    <source>
        <dbReference type="SAM" id="MobiDB-lite"/>
    </source>
</evidence>
<keyword evidence="2" id="KW-1133">Transmembrane helix</keyword>
<evidence type="ECO:0000256" key="2">
    <source>
        <dbReference type="SAM" id="Phobius"/>
    </source>
</evidence>
<feature type="transmembrane region" description="Helical" evidence="2">
    <location>
        <begin position="626"/>
        <end position="651"/>
    </location>
</feature>
<evidence type="ECO:0000313" key="3">
    <source>
        <dbReference type="EMBL" id="CAD8254944.1"/>
    </source>
</evidence>
<gene>
    <name evidence="3" type="ORF">PPYR1160_LOCUS4436</name>
</gene>
<name>A0A7R9YAQ7_9STRA</name>
<proteinExistence type="predicted"/>
<organism evidence="3">
    <name type="scientific">Pinguiococcus pyrenoidosus</name>
    <dbReference type="NCBI Taxonomy" id="172671"/>
    <lineage>
        <taxon>Eukaryota</taxon>
        <taxon>Sar</taxon>
        <taxon>Stramenopiles</taxon>
        <taxon>Ochrophyta</taxon>
        <taxon>Pinguiophyceae</taxon>
        <taxon>Pinguiochrysidales</taxon>
        <taxon>Pinguiochrysidaceae</taxon>
        <taxon>Pinguiococcus</taxon>
    </lineage>
</organism>
<dbReference type="AlphaFoldDB" id="A0A7R9YAQ7"/>
<dbReference type="InterPro" id="IPR016024">
    <property type="entry name" value="ARM-type_fold"/>
</dbReference>
<dbReference type="SUPFAM" id="SSF48371">
    <property type="entry name" value="ARM repeat"/>
    <property type="match status" value="1"/>
</dbReference>
<keyword evidence="2" id="KW-0812">Transmembrane</keyword>
<dbReference type="Gene3D" id="1.25.40.180">
    <property type="match status" value="1"/>
</dbReference>
<accession>A0A7R9YAQ7</accession>
<keyword evidence="2" id="KW-0472">Membrane</keyword>
<sequence>MRASAPEVFGGWDDPNINVAEVDVEPQAPGEDGEDGEDGDEARILLFQSSRGNTVTADGCPPGTLFRTNPNELLITVNDSEKDLEMPLSEAYRRYVPLGPLRLRLWREEPLQNGRNCTTVWLRDLTMMTMPKYDTQALLTPEEASAHAFFTLRVDLAGGGAGFIKPRRRFYYCHRREGFVFAGRREDKRAYRIYPWKYSAEHTYAYGDRKNVFTLRDAVGLLENGAVNSVRRDAEIFRSFINPESEPEDAFVVAGPHITHPGGALHVTIEFKRAPVPLWHLDVEEGRAGKPIFPHFKWRGKMLQLRAIAGGRKGRCRPAEEHLQPADSDNDRKSPFELLLQRFRGTLRTLSVASFPDASRQLLNQLRSSEALQRHLVHDPISEAAARPHFAHLYIKLWKQALEDEDLLLTFKTTWSMINEEDIVEGMEGHGDLQDAKLFPTEQVRIKRARQSIKSQILDGCQRFFEFGLRKAREAEQIQTEDRSQEDEDPRINELKETKRDSLLRRSRAGLILIAELFKCGLLQPRILMVCIVDLFRLNQGEDGDLRIVDLVGSDPSLTDLRDRHAGALSGLPEVELLLDALAQYSASHQQTGNGADAQAAEPPREVEAASEGTSESLFLGSIPRFGVWFIPLLVALVAAWISGVSTSGLVGRFFNFRQQWFSSASQET</sequence>
<feature type="region of interest" description="Disordered" evidence="1">
    <location>
        <begin position="1"/>
        <end position="38"/>
    </location>
</feature>
<reference evidence="3" key="1">
    <citation type="submission" date="2021-01" db="EMBL/GenBank/DDBJ databases">
        <authorList>
            <person name="Corre E."/>
            <person name="Pelletier E."/>
            <person name="Niang G."/>
            <person name="Scheremetjew M."/>
            <person name="Finn R."/>
            <person name="Kale V."/>
            <person name="Holt S."/>
            <person name="Cochrane G."/>
            <person name="Meng A."/>
            <person name="Brown T."/>
            <person name="Cohen L."/>
        </authorList>
    </citation>
    <scope>NUCLEOTIDE SEQUENCE</scope>
    <source>
        <strain evidence="3">CCMP2078</strain>
    </source>
</reference>